<feature type="transmembrane region" description="Helical" evidence="5">
    <location>
        <begin position="511"/>
        <end position="532"/>
    </location>
</feature>
<evidence type="ECO:0000256" key="3">
    <source>
        <dbReference type="ARBA" id="ARBA00022989"/>
    </source>
</evidence>
<protein>
    <recommendedName>
        <fullName evidence="8">GPI-anchored wall transfer protein</fullName>
    </recommendedName>
</protein>
<accession>A0AAV7EAR5</accession>
<feature type="transmembrane region" description="Helical" evidence="5">
    <location>
        <begin position="206"/>
        <end position="228"/>
    </location>
</feature>
<reference evidence="6 7" key="1">
    <citation type="submission" date="2021-07" db="EMBL/GenBank/DDBJ databases">
        <title>The Aristolochia fimbriata genome: insights into angiosperm evolution, floral development and chemical biosynthesis.</title>
        <authorList>
            <person name="Jiao Y."/>
        </authorList>
    </citation>
    <scope>NUCLEOTIDE SEQUENCE [LARGE SCALE GENOMIC DNA]</scope>
    <source>
        <strain evidence="6">IBCAS-2021</strain>
        <tissue evidence="6">Leaf</tissue>
    </source>
</reference>
<keyword evidence="7" id="KW-1185">Reference proteome</keyword>
<feature type="transmembrane region" description="Helical" evidence="5">
    <location>
        <begin position="167"/>
        <end position="185"/>
    </location>
</feature>
<feature type="transmembrane region" description="Helical" evidence="5">
    <location>
        <begin position="377"/>
        <end position="397"/>
    </location>
</feature>
<evidence type="ECO:0000313" key="6">
    <source>
        <dbReference type="EMBL" id="KAG9445957.1"/>
    </source>
</evidence>
<feature type="transmembrane region" description="Helical" evidence="5">
    <location>
        <begin position="243"/>
        <end position="262"/>
    </location>
</feature>
<feature type="transmembrane region" description="Helical" evidence="5">
    <location>
        <begin position="481"/>
        <end position="499"/>
    </location>
</feature>
<dbReference type="AlphaFoldDB" id="A0AAV7EAR5"/>
<dbReference type="PANTHER" id="PTHR20661">
    <property type="entry name" value="PHOSPHATIDYLINOSITOL-GLYCAN BIOSYNTHESIS CLASS W PROTEIN"/>
    <property type="match status" value="1"/>
</dbReference>
<dbReference type="GO" id="GO:0006506">
    <property type="term" value="P:GPI anchor biosynthetic process"/>
    <property type="evidence" value="ECO:0007669"/>
    <property type="project" value="InterPro"/>
</dbReference>
<comment type="caution">
    <text evidence="6">The sequence shown here is derived from an EMBL/GenBank/DDBJ whole genome shotgun (WGS) entry which is preliminary data.</text>
</comment>
<dbReference type="PANTHER" id="PTHR20661:SF0">
    <property type="entry name" value="PHOSPHATIDYLINOSITOL-GLYCAN BIOSYNTHESIS CLASS W PROTEIN"/>
    <property type="match status" value="1"/>
</dbReference>
<dbReference type="GO" id="GO:0005783">
    <property type="term" value="C:endoplasmic reticulum"/>
    <property type="evidence" value="ECO:0007669"/>
    <property type="project" value="TreeGrafter"/>
</dbReference>
<organism evidence="6 7">
    <name type="scientific">Aristolochia fimbriata</name>
    <name type="common">White veined hardy Dutchman's pipe vine</name>
    <dbReference type="NCBI Taxonomy" id="158543"/>
    <lineage>
        <taxon>Eukaryota</taxon>
        <taxon>Viridiplantae</taxon>
        <taxon>Streptophyta</taxon>
        <taxon>Embryophyta</taxon>
        <taxon>Tracheophyta</taxon>
        <taxon>Spermatophyta</taxon>
        <taxon>Magnoliopsida</taxon>
        <taxon>Magnoliidae</taxon>
        <taxon>Piperales</taxon>
        <taxon>Aristolochiaceae</taxon>
        <taxon>Aristolochia</taxon>
    </lineage>
</organism>
<evidence type="ECO:0000256" key="1">
    <source>
        <dbReference type="ARBA" id="ARBA00004141"/>
    </source>
</evidence>
<evidence type="ECO:0008006" key="8">
    <source>
        <dbReference type="Google" id="ProtNLM"/>
    </source>
</evidence>
<evidence type="ECO:0000256" key="2">
    <source>
        <dbReference type="ARBA" id="ARBA00022692"/>
    </source>
</evidence>
<feature type="transmembrane region" description="Helical" evidence="5">
    <location>
        <begin position="143"/>
        <end position="161"/>
    </location>
</feature>
<dbReference type="GO" id="GO:0032216">
    <property type="term" value="F:glucosaminyl-phosphatidylinositol O-acyltransferase activity"/>
    <property type="evidence" value="ECO:0007669"/>
    <property type="project" value="TreeGrafter"/>
</dbReference>
<dbReference type="GO" id="GO:0072659">
    <property type="term" value="P:protein localization to plasma membrane"/>
    <property type="evidence" value="ECO:0007669"/>
    <property type="project" value="TreeGrafter"/>
</dbReference>
<evidence type="ECO:0000313" key="7">
    <source>
        <dbReference type="Proteomes" id="UP000825729"/>
    </source>
</evidence>
<evidence type="ECO:0000256" key="5">
    <source>
        <dbReference type="SAM" id="Phobius"/>
    </source>
</evidence>
<feature type="transmembrane region" description="Helical" evidence="5">
    <location>
        <begin position="409"/>
        <end position="427"/>
    </location>
</feature>
<dbReference type="GO" id="GO:0016020">
    <property type="term" value="C:membrane"/>
    <property type="evidence" value="ECO:0007669"/>
    <property type="project" value="UniProtKB-SubCell"/>
</dbReference>
<evidence type="ECO:0000256" key="4">
    <source>
        <dbReference type="ARBA" id="ARBA00023136"/>
    </source>
</evidence>
<dbReference type="EMBL" id="JAINDJ010000005">
    <property type="protein sequence ID" value="KAG9445957.1"/>
    <property type="molecule type" value="Genomic_DNA"/>
</dbReference>
<feature type="transmembrane region" description="Helical" evidence="5">
    <location>
        <begin position="442"/>
        <end position="461"/>
    </location>
</feature>
<proteinExistence type="predicted"/>
<keyword evidence="2 5" id="KW-0812">Transmembrane</keyword>
<sequence>MRDDEMGLSGHMRCRESGLGTVNPTQHYFYHPPLDGLFSTYQFKSRGLVVPVRYCEHFHFLFLIRRVAQMDPLRLSLNPNKQLKEEFVSNLTGSSMLEIASLSTIVPILMVLRHWNCTDHSNVISLKKKDDLPSGIKIWRDNIAVLLMDFLWVILPILSAFTVLSDWANLCAAFLISILLIFFLVKRYVFSSSYRSKEKSETVYAIRSFVSSYRVSMMIVTCLCILAVDFKIYPRRYAKTETYGTGLMDLGVGSFVVANALVSRQARNVTSVKWKDAIRSVSPLLLLGIARLIFTAGVDYQVHVGEYGVHWNFFFTLAAISLLTSILSIHSRYSGLLGILILIGYQIFLMCGLNNYLLSNERTKNIVSQNKEGLFSIFGYWGMYLIGVQLGNHLFFAHTQCKQSRSIQWTRMSIWIVCILFWLMTIFLDKFVERVSRRMCNLGYVTFVLAQNFQVLAILSLSDLIPGSKLSLLEEAFNRNLLGLFVLANILTGVINLTVDTLSASPLVSFFILVLYTLTLSLFGGFALLASIRLKFW</sequence>
<dbReference type="Pfam" id="PF06423">
    <property type="entry name" value="GWT1"/>
    <property type="match status" value="1"/>
</dbReference>
<feature type="transmembrane region" description="Helical" evidence="5">
    <location>
        <begin position="336"/>
        <end position="357"/>
    </location>
</feature>
<comment type="subcellular location">
    <subcellularLocation>
        <location evidence="1">Membrane</location>
        <topology evidence="1">Multi-pass membrane protein</topology>
    </subcellularLocation>
</comment>
<keyword evidence="3 5" id="KW-1133">Transmembrane helix</keyword>
<dbReference type="PIRSF" id="PIRSF017321">
    <property type="entry name" value="GWT1"/>
    <property type="match status" value="1"/>
</dbReference>
<keyword evidence="4 5" id="KW-0472">Membrane</keyword>
<feature type="transmembrane region" description="Helical" evidence="5">
    <location>
        <begin position="283"/>
        <end position="303"/>
    </location>
</feature>
<dbReference type="InterPro" id="IPR009447">
    <property type="entry name" value="PIGW/GWT1"/>
</dbReference>
<name>A0AAV7EAR5_ARIFI</name>
<feature type="transmembrane region" description="Helical" evidence="5">
    <location>
        <begin position="309"/>
        <end position="329"/>
    </location>
</feature>
<dbReference type="Proteomes" id="UP000825729">
    <property type="component" value="Unassembled WGS sequence"/>
</dbReference>
<gene>
    <name evidence="6" type="ORF">H6P81_012085</name>
</gene>